<reference evidence="1 2" key="1">
    <citation type="journal article" date="2012" name="Genet. Mol. Biol.">
        <title>Analysis of 16S rRNA and mxaF genes revealing insights into Methylobacterium niche-specific plant association.</title>
        <authorList>
            <person name="Dourado M.N."/>
            <person name="Andreote F.D."/>
            <person name="Dini-Andreote F."/>
            <person name="Conti R."/>
            <person name="Araujo J.M."/>
            <person name="Araujo W.L."/>
        </authorList>
    </citation>
    <scope>NUCLEOTIDE SEQUENCE [LARGE SCALE GENOMIC DNA]</scope>
    <source>
        <strain evidence="1 2">SR1.6/6</strain>
    </source>
</reference>
<evidence type="ECO:0000313" key="2">
    <source>
        <dbReference type="Proteomes" id="UP000012488"/>
    </source>
</evidence>
<gene>
    <name evidence="1" type="ORF">MMSR116_31495</name>
</gene>
<evidence type="ECO:0000313" key="1">
    <source>
        <dbReference type="EMBL" id="QGY05915.1"/>
    </source>
</evidence>
<accession>A0A6B9G216</accession>
<dbReference type="KEGG" id="mmes:MMSR116_31495"/>
<protein>
    <submittedName>
        <fullName evidence="1">Uncharacterized protein</fullName>
    </submittedName>
</protein>
<organism evidence="1 2">
    <name type="scientific">Methylobacterium mesophilicum SR1.6/6</name>
    <dbReference type="NCBI Taxonomy" id="908290"/>
    <lineage>
        <taxon>Bacteria</taxon>
        <taxon>Pseudomonadati</taxon>
        <taxon>Pseudomonadota</taxon>
        <taxon>Alphaproteobacteria</taxon>
        <taxon>Hyphomicrobiales</taxon>
        <taxon>Methylobacteriaceae</taxon>
        <taxon>Methylobacterium</taxon>
    </lineage>
</organism>
<reference evidence="1 2" key="2">
    <citation type="journal article" date="2013" name="Genome Announc.">
        <title>Draft Genome Sequence of Methylobacterium mesophilicum Strain SR1.6/6, Isolated from Citrus sinensis.</title>
        <authorList>
            <person name="Marinho Almeida D."/>
            <person name="Dini-Andreote F."/>
            <person name="Camargo Neves A.A."/>
            <person name="Juca Ramos R.T."/>
            <person name="Andreote F.D."/>
            <person name="Carneiro A.R."/>
            <person name="Oliveira de Souza Lima A."/>
            <person name="Caracciolo Gomes de Sa P.H."/>
            <person name="Ribeiro Barbosa M.S."/>
            <person name="Araujo W.L."/>
            <person name="Silva A."/>
        </authorList>
    </citation>
    <scope>NUCLEOTIDE SEQUENCE [LARGE SCALE GENOMIC DNA]</scope>
    <source>
        <strain evidence="1 2">SR1.6/6</strain>
    </source>
</reference>
<sequence length="81" mass="9003">MPLYPSEARIVAEIYGSDAVPEMTREWDGVTAVLERGGLPKRDPLFGNRRYWPAVAARLRRRNGLASPSGGFAPDGEEDWT</sequence>
<dbReference type="EMBL" id="CP043538">
    <property type="protein sequence ID" value="QGY05915.1"/>
    <property type="molecule type" value="Genomic_DNA"/>
</dbReference>
<dbReference type="Proteomes" id="UP000012488">
    <property type="component" value="Chromosome"/>
</dbReference>
<dbReference type="AlphaFoldDB" id="A0A6B9G216"/>
<name>A0A6B9G216_9HYPH</name>
<proteinExistence type="predicted"/>